<evidence type="ECO:0000259" key="3">
    <source>
        <dbReference type="Pfam" id="PF06094"/>
    </source>
</evidence>
<dbReference type="OrthoDB" id="5070127at2"/>
<evidence type="ECO:0000256" key="1">
    <source>
        <dbReference type="ARBA" id="ARBA00022679"/>
    </source>
</evidence>
<dbReference type="InterPro" id="IPR009288">
    <property type="entry name" value="AIG2-like_dom"/>
</dbReference>
<gene>
    <name evidence="4" type="ORF">DXX93_15545</name>
</gene>
<dbReference type="InterPro" id="IPR036568">
    <property type="entry name" value="GGCT-like_sf"/>
</dbReference>
<name>A0A3E0TT25_9GAMM</name>
<accession>A0A3E0TT25</accession>
<dbReference type="SUPFAM" id="SSF110857">
    <property type="entry name" value="Gamma-glutamyl cyclotransferase-like"/>
    <property type="match status" value="1"/>
</dbReference>
<evidence type="ECO:0000256" key="2">
    <source>
        <dbReference type="ARBA" id="ARBA00030602"/>
    </source>
</evidence>
<evidence type="ECO:0000313" key="4">
    <source>
        <dbReference type="EMBL" id="REL27831.1"/>
    </source>
</evidence>
<evidence type="ECO:0000313" key="5">
    <source>
        <dbReference type="Proteomes" id="UP000256478"/>
    </source>
</evidence>
<dbReference type="Proteomes" id="UP000256478">
    <property type="component" value="Unassembled WGS sequence"/>
</dbReference>
<protein>
    <recommendedName>
        <fullName evidence="2">Putative gamma-glutamylcyclotransferase</fullName>
    </recommendedName>
</protein>
<dbReference type="Pfam" id="PF06094">
    <property type="entry name" value="GGACT"/>
    <property type="match status" value="1"/>
</dbReference>
<dbReference type="Gene3D" id="3.10.490.10">
    <property type="entry name" value="Gamma-glutamyl cyclotransferase-like"/>
    <property type="match status" value="1"/>
</dbReference>
<dbReference type="CDD" id="cd06661">
    <property type="entry name" value="GGCT_like"/>
    <property type="match status" value="1"/>
</dbReference>
<dbReference type="InterPro" id="IPR013024">
    <property type="entry name" value="GGCT-like"/>
</dbReference>
<dbReference type="PANTHER" id="PTHR31544:SF2">
    <property type="entry name" value="AIG2-LIKE PROTEIN D"/>
    <property type="match status" value="1"/>
</dbReference>
<dbReference type="PANTHER" id="PTHR31544">
    <property type="entry name" value="AIG2-LIKE PROTEIN D"/>
    <property type="match status" value="1"/>
</dbReference>
<dbReference type="AlphaFoldDB" id="A0A3E0TT25"/>
<keyword evidence="1 4" id="KW-0808">Transferase</keyword>
<sequence>MASTQQTASSITCEHRLFVYGTLAPGKPNEHILADVTGEWQTGTVTGTLYEEGWGAAMGYPGIVLNKQSHNSTYDASITSKIDEQDEQVTGQVFTSIALPEHWQRLDEFEGVGYQRVATQVQLANGEIVSAYIYTLAKQM</sequence>
<dbReference type="GO" id="GO:0016740">
    <property type="term" value="F:transferase activity"/>
    <property type="evidence" value="ECO:0007669"/>
    <property type="project" value="UniProtKB-KW"/>
</dbReference>
<comment type="caution">
    <text evidence="4">The sequence shown here is derived from an EMBL/GenBank/DDBJ whole genome shotgun (WGS) entry which is preliminary data.</text>
</comment>
<dbReference type="EMBL" id="QUOU01000001">
    <property type="protein sequence ID" value="REL27831.1"/>
    <property type="molecule type" value="Genomic_DNA"/>
</dbReference>
<feature type="domain" description="Gamma-glutamylcyclotransferase AIG2-like" evidence="3">
    <location>
        <begin position="17"/>
        <end position="138"/>
    </location>
</feature>
<organism evidence="4 5">
    <name type="scientific">Thalassotalea euphylliae</name>
    <dbReference type="NCBI Taxonomy" id="1655234"/>
    <lineage>
        <taxon>Bacteria</taxon>
        <taxon>Pseudomonadati</taxon>
        <taxon>Pseudomonadota</taxon>
        <taxon>Gammaproteobacteria</taxon>
        <taxon>Alteromonadales</taxon>
        <taxon>Colwelliaceae</taxon>
        <taxon>Thalassotalea</taxon>
    </lineage>
</organism>
<dbReference type="RefSeq" id="WP_116008898.1">
    <property type="nucleotide sequence ID" value="NZ_QUOU01000001.1"/>
</dbReference>
<reference evidence="4 5" key="1">
    <citation type="submission" date="2018-08" db="EMBL/GenBank/DDBJ databases">
        <title>Thalassotalea euphylliae genome.</title>
        <authorList>
            <person name="Summers S."/>
            <person name="Rice S.A."/>
            <person name="Freckelton M.L."/>
            <person name="Nedved B.T."/>
            <person name="Hadfield M.G."/>
        </authorList>
    </citation>
    <scope>NUCLEOTIDE SEQUENCE [LARGE SCALE GENOMIC DNA]</scope>
    <source>
        <strain evidence="4 5">H1</strain>
    </source>
</reference>
<proteinExistence type="predicted"/>
<dbReference type="InterPro" id="IPR045038">
    <property type="entry name" value="AIG2-like"/>
</dbReference>